<protein>
    <submittedName>
        <fullName evidence="1">Uncharacterized protein</fullName>
    </submittedName>
</protein>
<name>A0ABS8J0H1_9GAMM</name>
<reference evidence="1 2" key="1">
    <citation type="submission" date="2019-08" db="EMBL/GenBank/DDBJ databases">
        <title>Genome sequencing of Psyttalia spp.-associated microbial isolates reveals a potentially novel species in the Serratia genus.</title>
        <authorList>
            <person name="Tannieres-Laurent M."/>
            <person name="Sparks M.E."/>
            <person name="Blackburn M.B."/>
            <person name="Gundersen-Rindal D.E."/>
            <person name="Bon M.-C."/>
        </authorList>
    </citation>
    <scope>NUCLEOTIDE SEQUENCE [LARGE SCALE GENOMIC DNA]</scope>
    <source>
        <strain evidence="2">Pon4B</strain>
    </source>
</reference>
<dbReference type="Proteomes" id="UP001199135">
    <property type="component" value="Unassembled WGS sequence"/>
</dbReference>
<dbReference type="RefSeq" id="WP_230489686.1">
    <property type="nucleotide sequence ID" value="NZ_VOSN01000021.1"/>
</dbReference>
<evidence type="ECO:0000313" key="2">
    <source>
        <dbReference type="Proteomes" id="UP001199135"/>
    </source>
</evidence>
<organism evidence="1 2">
    <name type="scientific">Serratia montpellierensis</name>
    <dbReference type="NCBI Taxonomy" id="2598730"/>
    <lineage>
        <taxon>Bacteria</taxon>
        <taxon>Pseudomonadati</taxon>
        <taxon>Pseudomonadota</taxon>
        <taxon>Gammaproteobacteria</taxon>
        <taxon>Enterobacterales</taxon>
        <taxon>Yersiniaceae</taxon>
        <taxon>Serratia</taxon>
    </lineage>
</organism>
<keyword evidence="2" id="KW-1185">Reference proteome</keyword>
<accession>A0ABS8J0H1</accession>
<proteinExistence type="predicted"/>
<gene>
    <name evidence="1" type="ORF">FUU20_04105</name>
</gene>
<evidence type="ECO:0000313" key="1">
    <source>
        <dbReference type="EMBL" id="MCC7657955.1"/>
    </source>
</evidence>
<dbReference type="EMBL" id="VOSO01000005">
    <property type="protein sequence ID" value="MCC7657955.1"/>
    <property type="molecule type" value="Genomic_DNA"/>
</dbReference>
<comment type="caution">
    <text evidence="1">The sequence shown here is derived from an EMBL/GenBank/DDBJ whole genome shotgun (WGS) entry which is preliminary data.</text>
</comment>
<sequence>MDVIHYYQSLIQNSNTVMGAMVEASGTEALTVSHNYLLDYDVLKLAISGRPEAAVLDSAVREYQFALFALVSGQYRHAFGGLRLFFELMLATVQFSAHEIDYRLWAKDSKDINWSALKDPQTGVFSTNFIRAFNPGFSDYGKQYSAIAETVYRECSEFVHGNARTHVLLPADMNFQNDVFCSWHDKAKIIRLAIIFTFSARYLNYVSKETVERLEPIVLETIGDLAPVQELFATPLGAK</sequence>